<evidence type="ECO:0000313" key="2">
    <source>
        <dbReference type="EMBL" id="KAF7291394.1"/>
    </source>
</evidence>
<feature type="compositionally biased region" description="Low complexity" evidence="1">
    <location>
        <begin position="151"/>
        <end position="162"/>
    </location>
</feature>
<sequence length="429" mass="45053">MCCIASRPRLRPAGLSPHHHHLPSPPFPSSLLPRQPREPSLFAIVHSLAVYPVPLSSILLTTPTMKLALTLLVGAAVVSAVPAPVKRGVNCPGADKDGARLATSDTSRDTLGNVFAVCTYSGAGPCTYFSDGSFSSGSSQCPKGLPQDATAAGSGASSSGIGSQSGGQGQAGAQKGSISAAAKCPAGDKAGSSLASSSVSEDNLGNALVQCDYPKAGACTYFTDGSFSSGSSDCPVGVNQAGNGGKQTTTTPPPVQTTPPPPPAASSRNLFRPAHHIRSARRIVLRPAHYFLGTTRGVLRPARTPAAAVDRDPVHDRDRPRAHPERQRRRRREREGRGPRGRAVRRRARGRPRGREEGECVGGEFGFGGGACAVVVCGVEWYGWWIEDNDTGQYVFVPTVMQTIVYCVCSRVRVAQGCVRPRGHLCRRA</sequence>
<keyword evidence="3" id="KW-1185">Reference proteome</keyword>
<evidence type="ECO:0000313" key="3">
    <source>
        <dbReference type="Proteomes" id="UP000636479"/>
    </source>
</evidence>
<evidence type="ECO:0000256" key="1">
    <source>
        <dbReference type="SAM" id="MobiDB-lite"/>
    </source>
</evidence>
<name>A0A8H6S1V9_9AGAR</name>
<dbReference type="Proteomes" id="UP000636479">
    <property type="component" value="Unassembled WGS sequence"/>
</dbReference>
<comment type="caution">
    <text evidence="2">The sequence shown here is derived from an EMBL/GenBank/DDBJ whole genome shotgun (WGS) entry which is preliminary data.</text>
</comment>
<dbReference type="GeneID" id="59351826"/>
<dbReference type="AlphaFoldDB" id="A0A8H6S1V9"/>
<proteinExistence type="predicted"/>
<feature type="compositionally biased region" description="Basic residues" evidence="1">
    <location>
        <begin position="339"/>
        <end position="352"/>
    </location>
</feature>
<dbReference type="EMBL" id="JACAZF010000013">
    <property type="protein sequence ID" value="KAF7291394.1"/>
    <property type="molecule type" value="Genomic_DNA"/>
</dbReference>
<feature type="compositionally biased region" description="Pro residues" evidence="1">
    <location>
        <begin position="251"/>
        <end position="264"/>
    </location>
</feature>
<feature type="region of interest" description="Disordered" evidence="1">
    <location>
        <begin position="238"/>
        <end position="269"/>
    </location>
</feature>
<dbReference type="RefSeq" id="XP_037214516.1">
    <property type="nucleotide sequence ID" value="XM_037369310.1"/>
</dbReference>
<feature type="region of interest" description="Disordered" evidence="1">
    <location>
        <begin position="145"/>
        <end position="174"/>
    </location>
</feature>
<organism evidence="2 3">
    <name type="scientific">Mycena indigotica</name>
    <dbReference type="NCBI Taxonomy" id="2126181"/>
    <lineage>
        <taxon>Eukaryota</taxon>
        <taxon>Fungi</taxon>
        <taxon>Dikarya</taxon>
        <taxon>Basidiomycota</taxon>
        <taxon>Agaricomycotina</taxon>
        <taxon>Agaricomycetes</taxon>
        <taxon>Agaricomycetidae</taxon>
        <taxon>Agaricales</taxon>
        <taxon>Marasmiineae</taxon>
        <taxon>Mycenaceae</taxon>
        <taxon>Mycena</taxon>
    </lineage>
</organism>
<protein>
    <submittedName>
        <fullName evidence="2">Uncharacterized protein</fullName>
    </submittedName>
</protein>
<gene>
    <name evidence="2" type="ORF">MIND_01284000</name>
</gene>
<reference evidence="2" key="1">
    <citation type="submission" date="2020-05" db="EMBL/GenBank/DDBJ databases">
        <title>Mycena genomes resolve the evolution of fungal bioluminescence.</title>
        <authorList>
            <person name="Tsai I.J."/>
        </authorList>
    </citation>
    <scope>NUCLEOTIDE SEQUENCE</scope>
    <source>
        <strain evidence="2">171206Taipei</strain>
    </source>
</reference>
<accession>A0A8H6S1V9</accession>
<feature type="region of interest" description="Disordered" evidence="1">
    <location>
        <begin position="302"/>
        <end position="357"/>
    </location>
</feature>
<feature type="compositionally biased region" description="Basic and acidic residues" evidence="1">
    <location>
        <begin position="309"/>
        <end position="325"/>
    </location>
</feature>